<feature type="transmembrane region" description="Helical" evidence="4">
    <location>
        <begin position="313"/>
        <end position="334"/>
    </location>
</feature>
<dbReference type="SMART" id="SM00283">
    <property type="entry name" value="MA"/>
    <property type="match status" value="1"/>
</dbReference>
<dbReference type="PANTHER" id="PTHR32089">
    <property type="entry name" value="METHYL-ACCEPTING CHEMOTAXIS PROTEIN MCPB"/>
    <property type="match status" value="1"/>
</dbReference>
<evidence type="ECO:0000256" key="3">
    <source>
        <dbReference type="PROSITE-ProRule" id="PRU00284"/>
    </source>
</evidence>
<dbReference type="Pfam" id="PF00672">
    <property type="entry name" value="HAMP"/>
    <property type="match status" value="1"/>
</dbReference>
<dbReference type="GO" id="GO:0016020">
    <property type="term" value="C:membrane"/>
    <property type="evidence" value="ECO:0007669"/>
    <property type="project" value="InterPro"/>
</dbReference>
<accession>A0A1I4AT06</accession>
<sequence>MRIRQVFLLSTLLGSLIGIAAAILFAAGQWSSLKREQLALRDSRLLAESLRLPEALNFERAFINPLLVAPGVATVEQMAPVRQHVAAGDAALAQARLLAGGAADLAALDRIQAAMVGLRSAALAAIAQPREARDAALMRDYVARMFATQEQAAAFAGSVQRRIAATDGDLAPAARLALLAWEMRDFAGRQISLVVRATGLRQPMQGELAEQVALLRGQVEAAWAALRELALEVDSPAVNAAMAAVQNGYWTRGGDMYATYVEQGRGNPPNTTVDDLFRMVVPLANTITPLRDAALAETMRRGEAAMAEARLNFILACLLAVTSILASLAGAWWFNRRVVAPAGRLTEAVRGLAGGAREAAMPLMDRGDELGELAQAIDAMRRDALAAEAGTQARLAAEQARAARGAALEQAARAFEGEADRALGAVTRATGLLQDQARTLTAAAGDGNRRADSVAGAAMTASDNVQVVAAAIEELTASIGEVHRRVADAARIASGAAGAARDGNTAMTSLADSSQRIGDVVKLISDIAGQTNLLALNATIEAARAGEAGKGFAVVAQEVKALASQTAKATEEISAQIGAMQGATDGAVSAIRAIGDTVGQLEGVTVAVADTAREQAEATRSIAEAISRAATGAQDAARHAEAVRQGAGRTRETAEAVQGATGELAGRGDELQAGVQRFLTALRAA</sequence>
<protein>
    <submittedName>
        <fullName evidence="7">Methyl-accepting chemotaxis protein</fullName>
    </submittedName>
</protein>
<proteinExistence type="inferred from homology"/>
<dbReference type="Gene3D" id="6.10.340.10">
    <property type="match status" value="1"/>
</dbReference>
<dbReference type="Pfam" id="PF00015">
    <property type="entry name" value="MCPsignal"/>
    <property type="match status" value="1"/>
</dbReference>
<keyword evidence="4" id="KW-0812">Transmembrane</keyword>
<keyword evidence="1 3" id="KW-0807">Transducer</keyword>
<comment type="similarity">
    <text evidence="2">Belongs to the methyl-accepting chemotaxis (MCP) protein family.</text>
</comment>
<dbReference type="EMBL" id="FOSQ01000004">
    <property type="protein sequence ID" value="SFK59001.1"/>
    <property type="molecule type" value="Genomic_DNA"/>
</dbReference>
<organism evidence="7 8">
    <name type="scientific">Falsiroseomonas stagni DSM 19981</name>
    <dbReference type="NCBI Taxonomy" id="1123062"/>
    <lineage>
        <taxon>Bacteria</taxon>
        <taxon>Pseudomonadati</taxon>
        <taxon>Pseudomonadota</taxon>
        <taxon>Alphaproteobacteria</taxon>
        <taxon>Acetobacterales</taxon>
        <taxon>Roseomonadaceae</taxon>
        <taxon>Falsiroseomonas</taxon>
    </lineage>
</organism>
<dbReference type="PANTHER" id="PTHR32089:SF112">
    <property type="entry name" value="LYSOZYME-LIKE PROTEIN-RELATED"/>
    <property type="match status" value="1"/>
</dbReference>
<evidence type="ECO:0000313" key="8">
    <source>
        <dbReference type="Proteomes" id="UP000199473"/>
    </source>
</evidence>
<keyword evidence="4" id="KW-1133">Transmembrane helix</keyword>
<dbReference type="InterPro" id="IPR004089">
    <property type="entry name" value="MCPsignal_dom"/>
</dbReference>
<keyword evidence="4" id="KW-0472">Membrane</keyword>
<dbReference type="STRING" id="1123062.SAMN02745775_104100"/>
<evidence type="ECO:0000313" key="7">
    <source>
        <dbReference type="EMBL" id="SFK59001.1"/>
    </source>
</evidence>
<evidence type="ECO:0000256" key="4">
    <source>
        <dbReference type="SAM" id="Phobius"/>
    </source>
</evidence>
<evidence type="ECO:0000259" key="6">
    <source>
        <dbReference type="PROSITE" id="PS50885"/>
    </source>
</evidence>
<dbReference type="GO" id="GO:0007165">
    <property type="term" value="P:signal transduction"/>
    <property type="evidence" value="ECO:0007669"/>
    <property type="project" value="UniProtKB-KW"/>
</dbReference>
<feature type="domain" description="HAMP" evidence="6">
    <location>
        <begin position="336"/>
        <end position="389"/>
    </location>
</feature>
<dbReference type="OrthoDB" id="7295762at2"/>
<name>A0A1I4AT06_9PROT</name>
<dbReference type="InterPro" id="IPR003660">
    <property type="entry name" value="HAMP_dom"/>
</dbReference>
<dbReference type="SUPFAM" id="SSF58104">
    <property type="entry name" value="Methyl-accepting chemotaxis protein (MCP) signaling domain"/>
    <property type="match status" value="1"/>
</dbReference>
<evidence type="ECO:0000259" key="5">
    <source>
        <dbReference type="PROSITE" id="PS50111"/>
    </source>
</evidence>
<dbReference type="AlphaFoldDB" id="A0A1I4AT06"/>
<dbReference type="SMART" id="SM00304">
    <property type="entry name" value="HAMP"/>
    <property type="match status" value="1"/>
</dbReference>
<feature type="domain" description="Methyl-accepting transducer" evidence="5">
    <location>
        <begin position="436"/>
        <end position="661"/>
    </location>
</feature>
<keyword evidence="8" id="KW-1185">Reference proteome</keyword>
<dbReference type="RefSeq" id="WP_092960051.1">
    <property type="nucleotide sequence ID" value="NZ_FOSQ01000004.1"/>
</dbReference>
<dbReference type="Gene3D" id="1.10.287.950">
    <property type="entry name" value="Methyl-accepting chemotaxis protein"/>
    <property type="match status" value="1"/>
</dbReference>
<evidence type="ECO:0000256" key="1">
    <source>
        <dbReference type="ARBA" id="ARBA00023224"/>
    </source>
</evidence>
<dbReference type="PROSITE" id="PS50111">
    <property type="entry name" value="CHEMOTAXIS_TRANSDUC_2"/>
    <property type="match status" value="1"/>
</dbReference>
<reference evidence="7 8" key="1">
    <citation type="submission" date="2016-10" db="EMBL/GenBank/DDBJ databases">
        <authorList>
            <person name="de Groot N.N."/>
        </authorList>
    </citation>
    <scope>NUCLEOTIDE SEQUENCE [LARGE SCALE GENOMIC DNA]</scope>
    <source>
        <strain evidence="7 8">DSM 19981</strain>
    </source>
</reference>
<evidence type="ECO:0000256" key="2">
    <source>
        <dbReference type="ARBA" id="ARBA00029447"/>
    </source>
</evidence>
<gene>
    <name evidence="7" type="ORF">SAMN02745775_104100</name>
</gene>
<dbReference type="Proteomes" id="UP000199473">
    <property type="component" value="Unassembled WGS sequence"/>
</dbReference>
<dbReference type="PROSITE" id="PS50885">
    <property type="entry name" value="HAMP"/>
    <property type="match status" value="1"/>
</dbReference>